<dbReference type="SUPFAM" id="SSF53756">
    <property type="entry name" value="UDP-Glycosyltransferase/glycogen phosphorylase"/>
    <property type="match status" value="1"/>
</dbReference>
<gene>
    <name evidence="1" type="ORF">A2024_07695</name>
</gene>
<organism evidence="1 2">
    <name type="scientific">Candidatus Edwardsbacteria bacterium GWF2_54_11</name>
    <dbReference type="NCBI Taxonomy" id="1817851"/>
    <lineage>
        <taxon>Bacteria</taxon>
        <taxon>Candidatus Edwardsiibacteriota</taxon>
    </lineage>
</organism>
<dbReference type="Gene3D" id="3.40.50.2000">
    <property type="entry name" value="Glycogen Phosphorylase B"/>
    <property type="match status" value="2"/>
</dbReference>
<evidence type="ECO:0000313" key="2">
    <source>
        <dbReference type="Proteomes" id="UP000177230"/>
    </source>
</evidence>
<dbReference type="Proteomes" id="UP000177230">
    <property type="component" value="Unassembled WGS sequence"/>
</dbReference>
<proteinExistence type="predicted"/>
<dbReference type="PANTHER" id="PTHR12526:SF600">
    <property type="entry name" value="GLYCOSYL TRANSFERASE GROUP 1"/>
    <property type="match status" value="1"/>
</dbReference>
<sequence length="412" mass="45973">MISDKSRELILWLAPEPPTLYSGGSISLTHCFRQLSKTYDIEVFCFHSNLLKEVEKIAALPENVKIRLFNRDHENKALALMESWSGNLPYKTARNKSGEMKQAIENISKECNIAAVFVEHGYMVHLAWNLNVPKIINMQNIESGLAKREMLHERSGFRKVLWKREEICWIGWEKRMVEAFDHVTVITDEDRAELVAKTAKKHAGKISVLERGTECHMQQEGKEVAGNSILFVGSMAYGPNIDAVNYFSRNIFPRIRKRLGTATFTIVGANPASKVRELSKLPGIMVTGFVEDVEPYYNQSSMVVIPMRSGGGVKMKFLEALGRGMPVVVTSAGAAGVKITNNKEAMIADNDVDFAEACIKVLADKALICSLGHNAYNFAKKHHSWEATGAKLVGVVDSAKQKFRRRNAGIAM</sequence>
<evidence type="ECO:0008006" key="3">
    <source>
        <dbReference type="Google" id="ProtNLM"/>
    </source>
</evidence>
<accession>A0A1F5R9N2</accession>
<dbReference type="AlphaFoldDB" id="A0A1F5R9N2"/>
<dbReference type="Pfam" id="PF13692">
    <property type="entry name" value="Glyco_trans_1_4"/>
    <property type="match status" value="1"/>
</dbReference>
<protein>
    <recommendedName>
        <fullName evidence="3">Glycosyltransferase subfamily 4-like N-terminal domain-containing protein</fullName>
    </recommendedName>
</protein>
<comment type="caution">
    <text evidence="1">The sequence shown here is derived from an EMBL/GenBank/DDBJ whole genome shotgun (WGS) entry which is preliminary data.</text>
</comment>
<name>A0A1F5R9N2_9BACT</name>
<evidence type="ECO:0000313" key="1">
    <source>
        <dbReference type="EMBL" id="OGF11140.1"/>
    </source>
</evidence>
<reference evidence="1 2" key="1">
    <citation type="journal article" date="2016" name="Nat. Commun.">
        <title>Thousands of microbial genomes shed light on interconnected biogeochemical processes in an aquifer system.</title>
        <authorList>
            <person name="Anantharaman K."/>
            <person name="Brown C.T."/>
            <person name="Hug L.A."/>
            <person name="Sharon I."/>
            <person name="Castelle C.J."/>
            <person name="Probst A.J."/>
            <person name="Thomas B.C."/>
            <person name="Singh A."/>
            <person name="Wilkins M.J."/>
            <person name="Karaoz U."/>
            <person name="Brodie E.L."/>
            <person name="Williams K.H."/>
            <person name="Hubbard S.S."/>
            <person name="Banfield J.F."/>
        </authorList>
    </citation>
    <scope>NUCLEOTIDE SEQUENCE [LARGE SCALE GENOMIC DNA]</scope>
</reference>
<dbReference type="EMBL" id="MFFM01000037">
    <property type="protein sequence ID" value="OGF11140.1"/>
    <property type="molecule type" value="Genomic_DNA"/>
</dbReference>
<dbReference type="PANTHER" id="PTHR12526">
    <property type="entry name" value="GLYCOSYLTRANSFERASE"/>
    <property type="match status" value="1"/>
</dbReference>
<dbReference type="CDD" id="cd03801">
    <property type="entry name" value="GT4_PimA-like"/>
    <property type="match status" value="1"/>
</dbReference>
<dbReference type="GO" id="GO:0016757">
    <property type="term" value="F:glycosyltransferase activity"/>
    <property type="evidence" value="ECO:0007669"/>
    <property type="project" value="TreeGrafter"/>
</dbReference>